<dbReference type="SUPFAM" id="SSF47928">
    <property type="entry name" value="N-terminal domain of the delta subunit of the F1F0-ATP synthase"/>
    <property type="match status" value="1"/>
</dbReference>
<keyword evidence="8 10" id="KW-0139">CF(1)</keyword>
<keyword evidence="5 10" id="KW-0375">Hydrogen ion transport</keyword>
<dbReference type="HAMAP" id="MF_01416">
    <property type="entry name" value="ATP_synth_delta_bact"/>
    <property type="match status" value="1"/>
</dbReference>
<evidence type="ECO:0000313" key="11">
    <source>
        <dbReference type="EMBL" id="PSW14598.1"/>
    </source>
</evidence>
<protein>
    <recommendedName>
        <fullName evidence="10">ATP synthase subunit delta</fullName>
    </recommendedName>
    <alternativeName>
        <fullName evidence="10">ATP synthase F(1) sector subunit delta</fullName>
    </alternativeName>
    <alternativeName>
        <fullName evidence="10">F-type ATPase subunit delta</fullName>
        <shortName evidence="10">F-ATPase subunit delta</shortName>
    </alternativeName>
</protein>
<evidence type="ECO:0000256" key="5">
    <source>
        <dbReference type="ARBA" id="ARBA00022781"/>
    </source>
</evidence>
<sequence length="177" mass="19552">MSDENSIARPYAKAAFEFAKEHDSLASWSDMLAFASQVIDELQASEVMASVSDKAVWSQIVVDVCGENIDPYFTNFLKILAENDRLFLITDIKASFEEIVASFQRTKLVSVIVAEPLQLSQAENLTKALEAKYQCSIELDIDVNEELMGGMVLKDGETVLDGSIKHAVDSLSSRLHS</sequence>
<keyword evidence="7 10" id="KW-0472">Membrane</keyword>
<evidence type="ECO:0000256" key="3">
    <source>
        <dbReference type="ARBA" id="ARBA00022475"/>
    </source>
</evidence>
<dbReference type="OrthoDB" id="9816221at2"/>
<dbReference type="Gene3D" id="1.10.520.20">
    <property type="entry name" value="N-terminal domain of the delta subunit of the F1F0-ATP synthase"/>
    <property type="match status" value="1"/>
</dbReference>
<name>A0A2T3NHU8_9GAMM</name>
<dbReference type="InterPro" id="IPR020781">
    <property type="entry name" value="ATPase_OSCP/d_CS"/>
</dbReference>
<dbReference type="Pfam" id="PF00213">
    <property type="entry name" value="OSCP"/>
    <property type="match status" value="1"/>
</dbReference>
<accession>A0A2T3NHU8</accession>
<comment type="function">
    <text evidence="10">This protein is part of the stalk that links CF(0) to CF(1). It either transmits conformational changes from CF(0) to CF(1) or is implicated in proton conduction.</text>
</comment>
<comment type="caution">
    <text evidence="11">The sequence shown here is derived from an EMBL/GenBank/DDBJ whole genome shotgun (WGS) entry which is preliminary data.</text>
</comment>
<proteinExistence type="inferred from homology"/>
<evidence type="ECO:0000256" key="4">
    <source>
        <dbReference type="ARBA" id="ARBA00022519"/>
    </source>
</evidence>
<comment type="subcellular location">
    <subcellularLocation>
        <location evidence="10">Cell membrane</location>
        <topology evidence="10">Peripheral membrane protein</topology>
    </subcellularLocation>
    <subcellularLocation>
        <location evidence="1">Membrane</location>
    </subcellularLocation>
</comment>
<keyword evidence="3 10" id="KW-1003">Cell membrane</keyword>
<gene>
    <name evidence="10" type="primary">atpH</name>
    <name evidence="11" type="ORF">C9J01_09245</name>
</gene>
<dbReference type="GO" id="GO:0045259">
    <property type="term" value="C:proton-transporting ATP synthase complex"/>
    <property type="evidence" value="ECO:0007669"/>
    <property type="project" value="UniProtKB-KW"/>
</dbReference>
<dbReference type="EMBL" id="PYMB01000002">
    <property type="protein sequence ID" value="PSW14598.1"/>
    <property type="molecule type" value="Genomic_DNA"/>
</dbReference>
<keyword evidence="9 10" id="KW-0066">ATP synthesis</keyword>
<dbReference type="RefSeq" id="WP_107297837.1">
    <property type="nucleotide sequence ID" value="NZ_PYMB01000002.1"/>
</dbReference>
<evidence type="ECO:0000256" key="10">
    <source>
        <dbReference type="HAMAP-Rule" id="MF_01416"/>
    </source>
</evidence>
<evidence type="ECO:0000256" key="6">
    <source>
        <dbReference type="ARBA" id="ARBA00023065"/>
    </source>
</evidence>
<evidence type="ECO:0000256" key="9">
    <source>
        <dbReference type="ARBA" id="ARBA00023310"/>
    </source>
</evidence>
<reference evidence="11 12" key="1">
    <citation type="submission" date="2018-03" db="EMBL/GenBank/DDBJ databases">
        <title>Whole genome sequencing of Histamine producing bacteria.</title>
        <authorList>
            <person name="Butler K."/>
        </authorList>
    </citation>
    <scope>NUCLEOTIDE SEQUENCE [LARGE SCALE GENOMIC DNA]</scope>
    <source>
        <strain evidence="11 12">DSM 19138</strain>
    </source>
</reference>
<evidence type="ECO:0000256" key="2">
    <source>
        <dbReference type="ARBA" id="ARBA00022448"/>
    </source>
</evidence>
<keyword evidence="2 10" id="KW-0813">Transport</keyword>
<comment type="similarity">
    <text evidence="10">Belongs to the ATPase delta chain family.</text>
</comment>
<dbReference type="InterPro" id="IPR000711">
    <property type="entry name" value="ATPase_OSCP/dsu"/>
</dbReference>
<dbReference type="NCBIfam" id="TIGR01145">
    <property type="entry name" value="ATP_synt_delta"/>
    <property type="match status" value="1"/>
</dbReference>
<dbReference type="NCBIfam" id="NF004402">
    <property type="entry name" value="PRK05758.2-2"/>
    <property type="match status" value="1"/>
</dbReference>
<keyword evidence="4" id="KW-0997">Cell inner membrane</keyword>
<dbReference type="Proteomes" id="UP000241346">
    <property type="component" value="Unassembled WGS sequence"/>
</dbReference>
<dbReference type="InterPro" id="IPR026015">
    <property type="entry name" value="ATP_synth_OSCP/delta_N_sf"/>
</dbReference>
<evidence type="ECO:0000256" key="1">
    <source>
        <dbReference type="ARBA" id="ARBA00004370"/>
    </source>
</evidence>
<dbReference type="PROSITE" id="PS00389">
    <property type="entry name" value="ATPASE_DELTA"/>
    <property type="match status" value="1"/>
</dbReference>
<evidence type="ECO:0000313" key="12">
    <source>
        <dbReference type="Proteomes" id="UP000241346"/>
    </source>
</evidence>
<dbReference type="AlphaFoldDB" id="A0A2T3NHU8"/>
<organism evidence="11 12">
    <name type="scientific">Photobacterium rosenbergii</name>
    <dbReference type="NCBI Taxonomy" id="294936"/>
    <lineage>
        <taxon>Bacteria</taxon>
        <taxon>Pseudomonadati</taxon>
        <taxon>Pseudomonadota</taxon>
        <taxon>Gammaproteobacteria</taxon>
        <taxon>Vibrionales</taxon>
        <taxon>Vibrionaceae</taxon>
        <taxon>Photobacterium</taxon>
    </lineage>
</organism>
<dbReference type="PRINTS" id="PR00125">
    <property type="entry name" value="ATPASEDELTA"/>
</dbReference>
<evidence type="ECO:0000256" key="7">
    <source>
        <dbReference type="ARBA" id="ARBA00023136"/>
    </source>
</evidence>
<dbReference type="GO" id="GO:0005886">
    <property type="term" value="C:plasma membrane"/>
    <property type="evidence" value="ECO:0007669"/>
    <property type="project" value="UniProtKB-SubCell"/>
</dbReference>
<keyword evidence="6 10" id="KW-0406">Ion transport</keyword>
<dbReference type="PANTHER" id="PTHR11910">
    <property type="entry name" value="ATP SYNTHASE DELTA CHAIN"/>
    <property type="match status" value="1"/>
</dbReference>
<evidence type="ECO:0000256" key="8">
    <source>
        <dbReference type="ARBA" id="ARBA00023196"/>
    </source>
</evidence>
<dbReference type="GO" id="GO:0046933">
    <property type="term" value="F:proton-transporting ATP synthase activity, rotational mechanism"/>
    <property type="evidence" value="ECO:0007669"/>
    <property type="project" value="UniProtKB-UniRule"/>
</dbReference>
<comment type="function">
    <text evidence="10">F(1)F(0) ATP synthase produces ATP from ADP in the presence of a proton or sodium gradient. F-type ATPases consist of two structural domains, F(1) containing the extramembraneous catalytic core and F(0) containing the membrane proton channel, linked together by a central stalk and a peripheral stalk. During catalysis, ATP synthesis in the catalytic domain of F(1) is coupled via a rotary mechanism of the central stalk subunits to proton translocation.</text>
</comment>